<keyword evidence="2 4" id="KW-0689">Ribosomal protein</keyword>
<protein>
    <recommendedName>
        <fullName evidence="4">50S ribosomal protein L35</fullName>
    </recommendedName>
</protein>
<evidence type="ECO:0000256" key="1">
    <source>
        <dbReference type="ARBA" id="ARBA00006598"/>
    </source>
</evidence>
<dbReference type="AlphaFoldDB" id="A0A286UCF4"/>
<dbReference type="InterPro" id="IPR021137">
    <property type="entry name" value="Ribosomal_bL35-like"/>
</dbReference>
<comment type="caution">
    <text evidence="5">The sequence shown here is derived from an EMBL/GenBank/DDBJ whole genome shotgun (WGS) entry which is preliminary data.</text>
</comment>
<dbReference type="PRINTS" id="PR00064">
    <property type="entry name" value="RIBOSOMALL35"/>
</dbReference>
<accession>A0A286UCF4</accession>
<keyword evidence="3 4" id="KW-0687">Ribonucleoprotein</keyword>
<reference evidence="5 6" key="1">
    <citation type="journal article" date="2017" name="Mol. Ecol.">
        <title>Comparative and population genomic landscape of Phellinus noxius: A hypervariable fungus causing root rot in trees.</title>
        <authorList>
            <person name="Chung C.L."/>
            <person name="Lee T.J."/>
            <person name="Akiba M."/>
            <person name="Lee H.H."/>
            <person name="Kuo T.H."/>
            <person name="Liu D."/>
            <person name="Ke H.M."/>
            <person name="Yokoi T."/>
            <person name="Roa M.B."/>
            <person name="Lu M.J."/>
            <person name="Chang Y.Y."/>
            <person name="Ann P.J."/>
            <person name="Tsai J.N."/>
            <person name="Chen C.Y."/>
            <person name="Tzean S.S."/>
            <person name="Ota Y."/>
            <person name="Hattori T."/>
            <person name="Sahashi N."/>
            <person name="Liou R.F."/>
            <person name="Kikuchi T."/>
            <person name="Tsai I.J."/>
        </authorList>
    </citation>
    <scope>NUCLEOTIDE SEQUENCE [LARGE SCALE GENOMIC DNA]</scope>
    <source>
        <strain evidence="5 6">FFPRI411160</strain>
    </source>
</reference>
<dbReference type="OrthoDB" id="162638at2759"/>
<dbReference type="InterPro" id="IPR037229">
    <property type="entry name" value="Ribosomal_bL35_sf"/>
</dbReference>
<keyword evidence="6" id="KW-1185">Reference proteome</keyword>
<dbReference type="GO" id="GO:1990904">
    <property type="term" value="C:ribonucleoprotein complex"/>
    <property type="evidence" value="ECO:0007669"/>
    <property type="project" value="UniProtKB-KW"/>
</dbReference>
<dbReference type="Proteomes" id="UP000217199">
    <property type="component" value="Unassembled WGS sequence"/>
</dbReference>
<name>A0A286UCF4_9AGAM</name>
<sequence length="90" mass="10121">MFSLSALNVIGSSSLRLSRSFSSSTVNWFPKLKTHQGAKKRWKALSNSGFKRAHACHSHLNVCKSPNRKNHLAQTAMIDYTLDNMKLLAF</sequence>
<comment type="similarity">
    <text evidence="1 4">Belongs to the bacterial ribosomal protein bL35 family.</text>
</comment>
<dbReference type="FunFam" id="4.10.410.60:FF:000001">
    <property type="entry name" value="50S ribosomal protein L35"/>
    <property type="match status" value="1"/>
</dbReference>
<dbReference type="GO" id="GO:0006412">
    <property type="term" value="P:translation"/>
    <property type="evidence" value="ECO:0007669"/>
    <property type="project" value="InterPro"/>
</dbReference>
<dbReference type="InterPro" id="IPR001706">
    <property type="entry name" value="Ribosomal_bL35"/>
</dbReference>
<organism evidence="5 6">
    <name type="scientific">Pyrrhoderma noxium</name>
    <dbReference type="NCBI Taxonomy" id="2282107"/>
    <lineage>
        <taxon>Eukaryota</taxon>
        <taxon>Fungi</taxon>
        <taxon>Dikarya</taxon>
        <taxon>Basidiomycota</taxon>
        <taxon>Agaricomycotina</taxon>
        <taxon>Agaricomycetes</taxon>
        <taxon>Hymenochaetales</taxon>
        <taxon>Hymenochaetaceae</taxon>
        <taxon>Pyrrhoderma</taxon>
    </lineage>
</organism>
<dbReference type="STRING" id="2282107.A0A286UCF4"/>
<dbReference type="Gene3D" id="4.10.410.60">
    <property type="match status" value="1"/>
</dbReference>
<evidence type="ECO:0000256" key="2">
    <source>
        <dbReference type="ARBA" id="ARBA00022980"/>
    </source>
</evidence>
<evidence type="ECO:0000313" key="5">
    <source>
        <dbReference type="EMBL" id="PAV17238.1"/>
    </source>
</evidence>
<dbReference type="EMBL" id="NBII01000007">
    <property type="protein sequence ID" value="PAV17238.1"/>
    <property type="molecule type" value="Genomic_DNA"/>
</dbReference>
<proteinExistence type="inferred from homology"/>
<dbReference type="Pfam" id="PF01632">
    <property type="entry name" value="Ribosomal_L35p"/>
    <property type="match status" value="1"/>
</dbReference>
<evidence type="ECO:0000256" key="4">
    <source>
        <dbReference type="RuleBase" id="RU000568"/>
    </source>
</evidence>
<evidence type="ECO:0000313" key="6">
    <source>
        <dbReference type="Proteomes" id="UP000217199"/>
    </source>
</evidence>
<dbReference type="GO" id="GO:0003735">
    <property type="term" value="F:structural constituent of ribosome"/>
    <property type="evidence" value="ECO:0007669"/>
    <property type="project" value="InterPro"/>
</dbReference>
<dbReference type="SUPFAM" id="SSF143034">
    <property type="entry name" value="L35p-like"/>
    <property type="match status" value="1"/>
</dbReference>
<evidence type="ECO:0000256" key="3">
    <source>
        <dbReference type="ARBA" id="ARBA00023274"/>
    </source>
</evidence>
<dbReference type="GO" id="GO:0005840">
    <property type="term" value="C:ribosome"/>
    <property type="evidence" value="ECO:0007669"/>
    <property type="project" value="UniProtKB-KW"/>
</dbReference>
<dbReference type="InParanoid" id="A0A286UCF4"/>
<gene>
    <name evidence="5" type="ORF">PNOK_0730200</name>
</gene>